<gene>
    <name evidence="1" type="ORF">SDC9_153066</name>
</gene>
<accession>A0A645EZI1</accession>
<sequence>MQALFFALHVIPGAPAHTVGAKRAPLGQNFAHAHHAGLPGNQHIKVARKAVLQRRHAKQARHQFVRVLPALEVHRQLQAAKVRLIAYITDFAYLAGLDQLGNFVHDGFHCGRWRDFADLNDIALFKILVLGTHPNTAAPGFANGTHFVFVVQNFAATHKIRRLQGGQNIMVFIPQQRNRSGAKLAQVKRTNIRCHAHRDAQRIVG</sequence>
<evidence type="ECO:0000313" key="1">
    <source>
        <dbReference type="EMBL" id="MPN05813.1"/>
    </source>
</evidence>
<protein>
    <submittedName>
        <fullName evidence="1">Uncharacterized protein</fullName>
    </submittedName>
</protein>
<name>A0A645EZI1_9ZZZZ</name>
<comment type="caution">
    <text evidence="1">The sequence shown here is derived from an EMBL/GenBank/DDBJ whole genome shotgun (WGS) entry which is preliminary data.</text>
</comment>
<proteinExistence type="predicted"/>
<dbReference type="AlphaFoldDB" id="A0A645EZI1"/>
<dbReference type="EMBL" id="VSSQ01051725">
    <property type="protein sequence ID" value="MPN05813.1"/>
    <property type="molecule type" value="Genomic_DNA"/>
</dbReference>
<organism evidence="1">
    <name type="scientific">bioreactor metagenome</name>
    <dbReference type="NCBI Taxonomy" id="1076179"/>
    <lineage>
        <taxon>unclassified sequences</taxon>
        <taxon>metagenomes</taxon>
        <taxon>ecological metagenomes</taxon>
    </lineage>
</organism>
<reference evidence="1" key="1">
    <citation type="submission" date="2019-08" db="EMBL/GenBank/DDBJ databases">
        <authorList>
            <person name="Kucharzyk K."/>
            <person name="Murdoch R.W."/>
            <person name="Higgins S."/>
            <person name="Loffler F."/>
        </authorList>
    </citation>
    <scope>NUCLEOTIDE SEQUENCE</scope>
</reference>